<sequence length="67" mass="7348">MVNTDAILGIKLAYIFAWAFIATYYFIWGASEAADAIDYGDESGWVPDGAFARSMTAQVAHDPLLEE</sequence>
<reference evidence="2" key="1">
    <citation type="submission" date="2021-08" db="EMBL/GenBank/DDBJ databases">
        <authorList>
            <person name="Misof B."/>
            <person name="Oliver O."/>
            <person name="Podsiadlowski L."/>
            <person name="Donath A."/>
            <person name="Peters R."/>
            <person name="Mayer C."/>
            <person name="Rust J."/>
            <person name="Gunkel S."/>
            <person name="Lesny P."/>
            <person name="Martin S."/>
            <person name="Oeyen J.P."/>
            <person name="Petersen M."/>
            <person name="Panagiotis P."/>
            <person name="Wilbrandt J."/>
            <person name="Tanja T."/>
        </authorList>
    </citation>
    <scope>NUCLEOTIDE SEQUENCE</scope>
    <source>
        <strain evidence="2">GBR_01_08_01A</strain>
        <tissue evidence="2">Thorax + abdomen</tissue>
    </source>
</reference>
<name>A0AAD9RAJ7_9HYME</name>
<keyword evidence="1" id="KW-1133">Transmembrane helix</keyword>
<proteinExistence type="predicted"/>
<dbReference type="Proteomes" id="UP001258017">
    <property type="component" value="Unassembled WGS sequence"/>
</dbReference>
<organism evidence="2 3">
    <name type="scientific">Odynerus spinipes</name>
    <dbReference type="NCBI Taxonomy" id="1348599"/>
    <lineage>
        <taxon>Eukaryota</taxon>
        <taxon>Metazoa</taxon>
        <taxon>Ecdysozoa</taxon>
        <taxon>Arthropoda</taxon>
        <taxon>Hexapoda</taxon>
        <taxon>Insecta</taxon>
        <taxon>Pterygota</taxon>
        <taxon>Neoptera</taxon>
        <taxon>Endopterygota</taxon>
        <taxon>Hymenoptera</taxon>
        <taxon>Apocrita</taxon>
        <taxon>Aculeata</taxon>
        <taxon>Vespoidea</taxon>
        <taxon>Vespidae</taxon>
        <taxon>Eumeninae</taxon>
        <taxon>Odynerus</taxon>
    </lineage>
</organism>
<evidence type="ECO:0000256" key="1">
    <source>
        <dbReference type="SAM" id="Phobius"/>
    </source>
</evidence>
<evidence type="ECO:0000313" key="2">
    <source>
        <dbReference type="EMBL" id="KAK2576194.1"/>
    </source>
</evidence>
<reference evidence="2" key="2">
    <citation type="journal article" date="2023" name="Commun. Biol.">
        <title>Intrasexual cuticular hydrocarbon dimorphism in a wasp sheds light on hydrocarbon biosynthesis genes in Hymenoptera.</title>
        <authorList>
            <person name="Moris V.C."/>
            <person name="Podsiadlowski L."/>
            <person name="Martin S."/>
            <person name="Oeyen J.P."/>
            <person name="Donath A."/>
            <person name="Petersen M."/>
            <person name="Wilbrandt J."/>
            <person name="Misof B."/>
            <person name="Liedtke D."/>
            <person name="Thamm M."/>
            <person name="Scheiner R."/>
            <person name="Schmitt T."/>
            <person name="Niehuis O."/>
        </authorList>
    </citation>
    <scope>NUCLEOTIDE SEQUENCE</scope>
    <source>
        <strain evidence="2">GBR_01_08_01A</strain>
    </source>
</reference>
<accession>A0AAD9RAJ7</accession>
<keyword evidence="1" id="KW-0812">Transmembrane</keyword>
<dbReference type="EMBL" id="JAIFRP010004407">
    <property type="protein sequence ID" value="KAK2576194.1"/>
    <property type="molecule type" value="Genomic_DNA"/>
</dbReference>
<dbReference type="AlphaFoldDB" id="A0AAD9RAJ7"/>
<keyword evidence="3" id="KW-1185">Reference proteome</keyword>
<keyword evidence="1" id="KW-0472">Membrane</keyword>
<evidence type="ECO:0000313" key="3">
    <source>
        <dbReference type="Proteomes" id="UP001258017"/>
    </source>
</evidence>
<comment type="caution">
    <text evidence="2">The sequence shown here is derived from an EMBL/GenBank/DDBJ whole genome shotgun (WGS) entry which is preliminary data.</text>
</comment>
<gene>
    <name evidence="2" type="ORF">KPH14_008399</name>
</gene>
<feature type="transmembrane region" description="Helical" evidence="1">
    <location>
        <begin position="6"/>
        <end position="27"/>
    </location>
</feature>
<protein>
    <submittedName>
        <fullName evidence="2">Uncharacterized protein</fullName>
    </submittedName>
</protein>